<evidence type="ECO:0000313" key="9">
    <source>
        <dbReference type="Proteomes" id="UP000015354"/>
    </source>
</evidence>
<comment type="subcellular location">
    <subcellularLocation>
        <location evidence="1">Cell projection</location>
        <location evidence="1">Cilium</location>
        <location evidence="1">Flagellum</location>
    </subcellularLocation>
</comment>
<evidence type="ECO:0000313" key="8">
    <source>
        <dbReference type="EMBL" id="EPY29187.1"/>
    </source>
</evidence>
<keyword evidence="5" id="KW-0969">Cilium</keyword>
<keyword evidence="3" id="KW-0677">Repeat</keyword>
<proteinExistence type="predicted"/>
<reference evidence="8 9" key="1">
    <citation type="journal article" date="2013" name="PLoS ONE">
        <title>Predicting the Proteins of Angomonas deanei, Strigomonas culicis and Their Respective Endosymbionts Reveals New Aspects of the Trypanosomatidae Family.</title>
        <authorList>
            <person name="Motta M.C."/>
            <person name="Martins A.C."/>
            <person name="de Souza S.S."/>
            <person name="Catta-Preta C.M."/>
            <person name="Silva R."/>
            <person name="Klein C.C."/>
            <person name="de Almeida L.G."/>
            <person name="de Lima Cunha O."/>
            <person name="Ciapina L.P."/>
            <person name="Brocchi M."/>
            <person name="Colabardini A.C."/>
            <person name="de Araujo Lima B."/>
            <person name="Machado C.R."/>
            <person name="de Almeida Soares C.M."/>
            <person name="Probst C.M."/>
            <person name="de Menezes C.B."/>
            <person name="Thompson C.E."/>
            <person name="Bartholomeu D.C."/>
            <person name="Gradia D.F."/>
            <person name="Pavoni D.P."/>
            <person name="Grisard E.C."/>
            <person name="Fantinatti-Garboggini F."/>
            <person name="Marchini F.K."/>
            <person name="Rodrigues-Luiz G.F."/>
            <person name="Wagner G."/>
            <person name="Goldman G.H."/>
            <person name="Fietto J.L."/>
            <person name="Elias M.C."/>
            <person name="Goldman M.H."/>
            <person name="Sagot M.F."/>
            <person name="Pereira M."/>
            <person name="Stoco P.H."/>
            <person name="de Mendonca-Neto R.P."/>
            <person name="Teixeira S.M."/>
            <person name="Maciel T.E."/>
            <person name="de Oliveira Mendes T.A."/>
            <person name="Urmenyi T.P."/>
            <person name="de Souza W."/>
            <person name="Schenkman S."/>
            <person name="de Vasconcelos A.T."/>
        </authorList>
    </citation>
    <scope>NUCLEOTIDE SEQUENCE [LARGE SCALE GENOMIC DNA]</scope>
</reference>
<dbReference type="Proteomes" id="UP000015354">
    <property type="component" value="Unassembled WGS sequence"/>
</dbReference>
<dbReference type="Gene3D" id="2.20.110.10">
    <property type="entry name" value="Histone H3 K4-specific methyltransferase SET7/9 N-terminal domain"/>
    <property type="match status" value="1"/>
</dbReference>
<dbReference type="Pfam" id="PF02493">
    <property type="entry name" value="MORN"/>
    <property type="match status" value="3"/>
</dbReference>
<dbReference type="EMBL" id="ATMH01004681">
    <property type="protein sequence ID" value="EPY29187.1"/>
    <property type="molecule type" value="Genomic_DNA"/>
</dbReference>
<evidence type="ECO:0000256" key="3">
    <source>
        <dbReference type="ARBA" id="ARBA00022737"/>
    </source>
</evidence>
<dbReference type="PANTHER" id="PTHR46437:SF1">
    <property type="entry name" value="MORN REPEAT-CONTAINING PROTEIN 5"/>
    <property type="match status" value="1"/>
</dbReference>
<dbReference type="GO" id="GO:0031514">
    <property type="term" value="C:motile cilium"/>
    <property type="evidence" value="ECO:0007669"/>
    <property type="project" value="UniProtKB-SubCell"/>
</dbReference>
<feature type="region of interest" description="Disordered" evidence="7">
    <location>
        <begin position="331"/>
        <end position="385"/>
    </location>
</feature>
<comment type="caution">
    <text evidence="8">The sequence shown here is derived from an EMBL/GenBank/DDBJ whole genome shotgun (WGS) entry which is preliminary data.</text>
</comment>
<dbReference type="InterPro" id="IPR003409">
    <property type="entry name" value="MORN"/>
</dbReference>
<protein>
    <recommendedName>
        <fullName evidence="2">MORN repeat-containing protein 5</fullName>
    </recommendedName>
</protein>
<evidence type="ECO:0000256" key="4">
    <source>
        <dbReference type="ARBA" id="ARBA00022846"/>
    </source>
</evidence>
<organism evidence="8 9">
    <name type="scientific">Strigomonas culicis</name>
    <dbReference type="NCBI Taxonomy" id="28005"/>
    <lineage>
        <taxon>Eukaryota</taxon>
        <taxon>Discoba</taxon>
        <taxon>Euglenozoa</taxon>
        <taxon>Kinetoplastea</taxon>
        <taxon>Metakinetoplastina</taxon>
        <taxon>Trypanosomatida</taxon>
        <taxon>Trypanosomatidae</taxon>
        <taxon>Strigomonadinae</taxon>
        <taxon>Strigomonas</taxon>
    </lineage>
</organism>
<dbReference type="PANTHER" id="PTHR46437">
    <property type="entry name" value="MORN REPEAT-CONTAINING PROTEIN 5"/>
    <property type="match status" value="1"/>
</dbReference>
<dbReference type="AlphaFoldDB" id="S9UEG6"/>
<dbReference type="InterPro" id="IPR042814">
    <property type="entry name" value="Morn5"/>
</dbReference>
<accession>S9UEG6</accession>
<name>S9UEG6_9TRYP</name>
<dbReference type="OrthoDB" id="294378at2759"/>
<gene>
    <name evidence="8" type="ORF">STCU_04681</name>
</gene>
<evidence type="ECO:0000256" key="6">
    <source>
        <dbReference type="ARBA" id="ARBA00023273"/>
    </source>
</evidence>
<dbReference type="SMART" id="SM00698">
    <property type="entry name" value="MORN"/>
    <property type="match status" value="2"/>
</dbReference>
<dbReference type="SUPFAM" id="SSF82185">
    <property type="entry name" value="Histone H3 K4-specific methyltransferase SET7/9 N-terminal domain"/>
    <property type="match status" value="1"/>
</dbReference>
<evidence type="ECO:0000256" key="1">
    <source>
        <dbReference type="ARBA" id="ARBA00004230"/>
    </source>
</evidence>
<keyword evidence="4" id="KW-0282">Flagellum</keyword>
<evidence type="ECO:0000256" key="2">
    <source>
        <dbReference type="ARBA" id="ARBA00016322"/>
    </source>
</evidence>
<keyword evidence="6" id="KW-0966">Cell projection</keyword>
<evidence type="ECO:0000256" key="7">
    <source>
        <dbReference type="SAM" id="MobiDB-lite"/>
    </source>
</evidence>
<evidence type="ECO:0000256" key="5">
    <source>
        <dbReference type="ARBA" id="ARBA00023069"/>
    </source>
</evidence>
<sequence>MNLTGAEYVGETTADGYRPNGCGEYTFPNGDKYVGEFLDGHFHGSGVIFFASKRARSASNPKQDSANSLQLFLQAREQGRGEGTIYDGQYRGVWEHGKNTSGCYVFSDGLVLSKESDRGDAWRYCRGEDHRLWTEYLKKITPALPCDSVLGGETLQNKKYTDQNVWQEAVVWAPSTRAKELVPPSFVEGQPRTAKEVPAEWWTSPQAKEKMLSLLSTRTPLLSENISEDAGPVLDGEANLSTLRLLPTSLKSGGRYLVPSADLEAMLADDAAAHRAAPSAAAVSLPGPRNGAAPLHAPGALVGTMPERSLQLSQNYSDGLSVASIRAVLESSPTGSPHNGLPDPRAAPSFPTGALVGTMPEHPLQRSPNQSDGPSIPSIRAVLNE</sequence>
<keyword evidence="9" id="KW-1185">Reference proteome</keyword>